<comment type="similarity">
    <text evidence="11">Belongs to the class-I aminoacyl-tRNA synthetase family. ValS type 1 subfamily.</text>
</comment>
<evidence type="ECO:0000256" key="6">
    <source>
        <dbReference type="ARBA" id="ARBA00023054"/>
    </source>
</evidence>
<dbReference type="GO" id="GO:0005737">
    <property type="term" value="C:cytoplasm"/>
    <property type="evidence" value="ECO:0007669"/>
    <property type="project" value="InterPro"/>
</dbReference>
<dbReference type="GO" id="GO:0004832">
    <property type="term" value="F:valine-tRNA ligase activity"/>
    <property type="evidence" value="ECO:0007669"/>
    <property type="project" value="UniProtKB-EC"/>
</dbReference>
<dbReference type="Pfam" id="PF10458">
    <property type="entry name" value="Val_tRNA-synt_C"/>
    <property type="match status" value="1"/>
</dbReference>
<comment type="catalytic activity">
    <reaction evidence="10">
        <text>tRNA(Val) + L-valine + ATP = L-valyl-tRNA(Val) + AMP + diphosphate</text>
        <dbReference type="Rhea" id="RHEA:10704"/>
        <dbReference type="Rhea" id="RHEA-COMP:9672"/>
        <dbReference type="Rhea" id="RHEA-COMP:9708"/>
        <dbReference type="ChEBI" id="CHEBI:30616"/>
        <dbReference type="ChEBI" id="CHEBI:33019"/>
        <dbReference type="ChEBI" id="CHEBI:57762"/>
        <dbReference type="ChEBI" id="CHEBI:78442"/>
        <dbReference type="ChEBI" id="CHEBI:78537"/>
        <dbReference type="ChEBI" id="CHEBI:456215"/>
        <dbReference type="EC" id="6.1.1.9"/>
    </reaction>
</comment>
<evidence type="ECO:0000256" key="12">
    <source>
        <dbReference type="SAM" id="Coils"/>
    </source>
</evidence>
<keyword evidence="6 12" id="KW-0175">Coiled coil</keyword>
<keyword evidence="2" id="KW-0436">Ligase</keyword>
<evidence type="ECO:0000256" key="7">
    <source>
        <dbReference type="ARBA" id="ARBA00023146"/>
    </source>
</evidence>
<dbReference type="AlphaFoldDB" id="A0A662CYQ9"/>
<dbReference type="GO" id="GO:0006438">
    <property type="term" value="P:valyl-tRNA aminoacylation"/>
    <property type="evidence" value="ECO:0007669"/>
    <property type="project" value="InterPro"/>
</dbReference>
<reference evidence="14 15" key="1">
    <citation type="submission" date="2018-06" db="EMBL/GenBank/DDBJ databases">
        <title>Extensive metabolic versatility and redundancy in microbially diverse, dynamic hydrothermal sediments.</title>
        <authorList>
            <person name="Dombrowski N."/>
            <person name="Teske A."/>
            <person name="Baker B.J."/>
        </authorList>
    </citation>
    <scope>NUCLEOTIDE SEQUENCE [LARGE SCALE GENOMIC DNA]</scope>
    <source>
        <strain evidence="14">B7_G13</strain>
    </source>
</reference>
<dbReference type="Gene3D" id="1.10.287.380">
    <property type="entry name" value="Valyl-tRNA synthetase, C-terminal domain"/>
    <property type="match status" value="1"/>
</dbReference>
<feature type="domain" description="Valyl-tRNA synthetase tRNA-binding arm" evidence="13">
    <location>
        <begin position="17"/>
        <end position="81"/>
    </location>
</feature>
<evidence type="ECO:0000313" key="14">
    <source>
        <dbReference type="EMBL" id="RLE06983.1"/>
    </source>
</evidence>
<proteinExistence type="inferred from homology"/>
<feature type="non-terminal residue" evidence="14">
    <location>
        <position position="1"/>
    </location>
</feature>
<dbReference type="FunFam" id="1.10.287.380:FF:000001">
    <property type="entry name" value="Valine--tRNA ligase"/>
    <property type="match status" value="1"/>
</dbReference>
<evidence type="ECO:0000256" key="4">
    <source>
        <dbReference type="ARBA" id="ARBA00022840"/>
    </source>
</evidence>
<dbReference type="Proteomes" id="UP000277457">
    <property type="component" value="Unassembled WGS sequence"/>
</dbReference>
<protein>
    <recommendedName>
        <fullName evidence="8">Valine--tRNA ligase</fullName>
        <ecNumber evidence="1">6.1.1.9</ecNumber>
    </recommendedName>
    <alternativeName>
        <fullName evidence="9">Valyl-tRNA synthetase</fullName>
    </alternativeName>
</protein>
<dbReference type="InterPro" id="IPR037118">
    <property type="entry name" value="Val-tRNA_synth_C_sf"/>
</dbReference>
<evidence type="ECO:0000256" key="10">
    <source>
        <dbReference type="ARBA" id="ARBA00047552"/>
    </source>
</evidence>
<feature type="coiled-coil region" evidence="12">
    <location>
        <begin position="15"/>
        <end position="84"/>
    </location>
</feature>
<dbReference type="InterPro" id="IPR010978">
    <property type="entry name" value="tRNA-bd_arm"/>
</dbReference>
<evidence type="ECO:0000256" key="9">
    <source>
        <dbReference type="ARBA" id="ARBA00029936"/>
    </source>
</evidence>
<keyword evidence="3" id="KW-0547">Nucleotide-binding</keyword>
<keyword evidence="5" id="KW-0648">Protein biosynthesis</keyword>
<dbReference type="GO" id="GO:0005524">
    <property type="term" value="F:ATP binding"/>
    <property type="evidence" value="ECO:0007669"/>
    <property type="project" value="UniProtKB-KW"/>
</dbReference>
<accession>A0A662CYQ9</accession>
<evidence type="ECO:0000256" key="2">
    <source>
        <dbReference type="ARBA" id="ARBA00022598"/>
    </source>
</evidence>
<dbReference type="InterPro" id="IPR019499">
    <property type="entry name" value="Val-tRNA_synth_tRNA-bd"/>
</dbReference>
<dbReference type="EMBL" id="QMPY01000131">
    <property type="protein sequence ID" value="RLE06983.1"/>
    <property type="molecule type" value="Genomic_DNA"/>
</dbReference>
<comment type="caution">
    <text evidence="14">The sequence shown here is derived from an EMBL/GenBank/DDBJ whole genome shotgun (WGS) entry which is preliminary data.</text>
</comment>
<organism evidence="14 15">
    <name type="scientific">Aerophobetes bacterium</name>
    <dbReference type="NCBI Taxonomy" id="2030807"/>
    <lineage>
        <taxon>Bacteria</taxon>
        <taxon>Candidatus Aerophobota</taxon>
    </lineage>
</organism>
<dbReference type="EC" id="6.1.1.9" evidence="1"/>
<keyword evidence="4" id="KW-0067">ATP-binding</keyword>
<evidence type="ECO:0000256" key="5">
    <source>
        <dbReference type="ARBA" id="ARBA00022917"/>
    </source>
</evidence>
<evidence type="ECO:0000256" key="3">
    <source>
        <dbReference type="ARBA" id="ARBA00022741"/>
    </source>
</evidence>
<evidence type="ECO:0000256" key="1">
    <source>
        <dbReference type="ARBA" id="ARBA00013169"/>
    </source>
</evidence>
<keyword evidence="7" id="KW-0030">Aminoacyl-tRNA synthetase</keyword>
<dbReference type="SUPFAM" id="SSF46589">
    <property type="entry name" value="tRNA-binding arm"/>
    <property type="match status" value="1"/>
</dbReference>
<evidence type="ECO:0000256" key="8">
    <source>
        <dbReference type="ARBA" id="ARBA00024407"/>
    </source>
</evidence>
<name>A0A662CYQ9_UNCAE</name>
<evidence type="ECO:0000259" key="13">
    <source>
        <dbReference type="Pfam" id="PF10458"/>
    </source>
</evidence>
<gene>
    <name evidence="14" type="ORF">DRZ78_03750</name>
</gene>
<sequence length="84" mass="10144">SIVEEIEIFVPLKGLLDLSREKIRLKRILEELKEELATTERRLSNPEFLRKAPAEVIEKEKEEKRGIKIKMERFKKRLEEIEQR</sequence>
<evidence type="ECO:0000313" key="15">
    <source>
        <dbReference type="Proteomes" id="UP000277457"/>
    </source>
</evidence>
<evidence type="ECO:0000256" key="11">
    <source>
        <dbReference type="ARBA" id="ARBA00060830"/>
    </source>
</evidence>